<sequence>MLIPHPPNQEIPPPHLPPPNPNPLPPPRLPHPPLRAGRPLDHLLGARGTPRLQRTGRGECNAHEPVCAGGALSSRTGDEWDVGGL</sequence>
<dbReference type="OrthoDB" id="10418380at2759"/>
<name>A0A8H4GPL2_9EURO</name>
<evidence type="ECO:0000313" key="3">
    <source>
        <dbReference type="Proteomes" id="UP000653565"/>
    </source>
</evidence>
<evidence type="ECO:0000313" key="2">
    <source>
        <dbReference type="EMBL" id="KAF4225994.1"/>
    </source>
</evidence>
<keyword evidence="3" id="KW-1185">Reference proteome</keyword>
<proteinExistence type="predicted"/>
<reference evidence="2" key="2">
    <citation type="submission" date="2020-04" db="EMBL/GenBank/DDBJ databases">
        <authorList>
            <person name="Santos R.A.C."/>
            <person name="Steenwyk J.L."/>
            <person name="Rivero-Menendez O."/>
            <person name="Mead M.E."/>
            <person name="Silva L.P."/>
            <person name="Bastos R.W."/>
            <person name="Alastruey-Izquierdo A."/>
            <person name="Goldman G.H."/>
            <person name="Rokas A."/>
        </authorList>
    </citation>
    <scope>NUCLEOTIDE SEQUENCE</scope>
    <source>
        <strain evidence="2">CNM-CM6805</strain>
    </source>
</reference>
<protein>
    <submittedName>
        <fullName evidence="2">Uncharacterized protein</fullName>
    </submittedName>
</protein>
<evidence type="ECO:0000256" key="1">
    <source>
        <dbReference type="SAM" id="MobiDB-lite"/>
    </source>
</evidence>
<comment type="caution">
    <text evidence="2">The sequence shown here is derived from an EMBL/GenBank/DDBJ whole genome shotgun (WGS) entry which is preliminary data.</text>
</comment>
<dbReference type="EMBL" id="JAAAPX010000293">
    <property type="protein sequence ID" value="KAF4225994.1"/>
    <property type="molecule type" value="Genomic_DNA"/>
</dbReference>
<organism evidence="2 3">
    <name type="scientific">Aspergillus fumigatiaffinis</name>
    <dbReference type="NCBI Taxonomy" id="340414"/>
    <lineage>
        <taxon>Eukaryota</taxon>
        <taxon>Fungi</taxon>
        <taxon>Dikarya</taxon>
        <taxon>Ascomycota</taxon>
        <taxon>Pezizomycotina</taxon>
        <taxon>Eurotiomycetes</taxon>
        <taxon>Eurotiomycetidae</taxon>
        <taxon>Eurotiales</taxon>
        <taxon>Aspergillaceae</taxon>
        <taxon>Aspergillus</taxon>
        <taxon>Aspergillus subgen. Fumigati</taxon>
    </lineage>
</organism>
<dbReference type="Proteomes" id="UP000653565">
    <property type="component" value="Unassembled WGS sequence"/>
</dbReference>
<feature type="region of interest" description="Disordered" evidence="1">
    <location>
        <begin position="1"/>
        <end position="58"/>
    </location>
</feature>
<feature type="compositionally biased region" description="Pro residues" evidence="1">
    <location>
        <begin position="1"/>
        <end position="33"/>
    </location>
</feature>
<accession>A0A8H4GPL2</accession>
<reference evidence="2" key="1">
    <citation type="journal article" date="2020" name="bioRxiv">
        <title>Genomic and phenotypic heterogeneity of clinical isolates of the human pathogens Aspergillus fumigatus, Aspergillus lentulus and Aspergillus fumigatiaffinis.</title>
        <authorList>
            <person name="dos Santos R.A.C."/>
            <person name="Steenwyk J.L."/>
            <person name="Rivero-Menendez O."/>
            <person name="Mead M.E."/>
            <person name="Silva L.P."/>
            <person name="Bastos R.W."/>
            <person name="Alastruey-Izquierdo A."/>
            <person name="Goldman G.H."/>
            <person name="Rokas A."/>
        </authorList>
    </citation>
    <scope>NUCLEOTIDE SEQUENCE</scope>
    <source>
        <strain evidence="2">CNM-CM6805</strain>
    </source>
</reference>
<gene>
    <name evidence="2" type="ORF">CNMCM6805_005295</name>
</gene>
<dbReference type="AlphaFoldDB" id="A0A8H4GPL2"/>